<dbReference type="GO" id="GO:0005634">
    <property type="term" value="C:nucleus"/>
    <property type="evidence" value="ECO:0007669"/>
    <property type="project" value="UniProtKB-SubCell"/>
</dbReference>
<dbReference type="EMBL" id="PKPP01000826">
    <property type="protein sequence ID" value="PWA88307.1"/>
    <property type="molecule type" value="Genomic_DNA"/>
</dbReference>
<dbReference type="SMART" id="SM00432">
    <property type="entry name" value="MADS"/>
    <property type="match status" value="1"/>
</dbReference>
<evidence type="ECO:0000313" key="9">
    <source>
        <dbReference type="Proteomes" id="UP000245207"/>
    </source>
</evidence>
<evidence type="ECO:0000256" key="6">
    <source>
        <dbReference type="SAM" id="Coils"/>
    </source>
</evidence>
<feature type="domain" description="MADS-box" evidence="7">
    <location>
        <begin position="1"/>
        <end position="61"/>
    </location>
</feature>
<dbReference type="SUPFAM" id="SSF55455">
    <property type="entry name" value="SRF-like"/>
    <property type="match status" value="1"/>
</dbReference>
<evidence type="ECO:0000256" key="3">
    <source>
        <dbReference type="ARBA" id="ARBA00023125"/>
    </source>
</evidence>
<dbReference type="InterPro" id="IPR036879">
    <property type="entry name" value="TF_MADSbox_sf"/>
</dbReference>
<dbReference type="PRINTS" id="PR00404">
    <property type="entry name" value="MADSDOMAIN"/>
</dbReference>
<feature type="coiled-coil region" evidence="6">
    <location>
        <begin position="273"/>
        <end position="303"/>
    </location>
</feature>
<organism evidence="8 9">
    <name type="scientific">Artemisia annua</name>
    <name type="common">Sweet wormwood</name>
    <dbReference type="NCBI Taxonomy" id="35608"/>
    <lineage>
        <taxon>Eukaryota</taxon>
        <taxon>Viridiplantae</taxon>
        <taxon>Streptophyta</taxon>
        <taxon>Embryophyta</taxon>
        <taxon>Tracheophyta</taxon>
        <taxon>Spermatophyta</taxon>
        <taxon>Magnoliopsida</taxon>
        <taxon>eudicotyledons</taxon>
        <taxon>Gunneridae</taxon>
        <taxon>Pentapetalae</taxon>
        <taxon>asterids</taxon>
        <taxon>campanulids</taxon>
        <taxon>Asterales</taxon>
        <taxon>Asteraceae</taxon>
        <taxon>Asteroideae</taxon>
        <taxon>Anthemideae</taxon>
        <taxon>Artemisiinae</taxon>
        <taxon>Artemisia</taxon>
    </lineage>
</organism>
<dbReference type="GO" id="GO:0045944">
    <property type="term" value="P:positive regulation of transcription by RNA polymerase II"/>
    <property type="evidence" value="ECO:0007669"/>
    <property type="project" value="InterPro"/>
</dbReference>
<dbReference type="InterPro" id="IPR002100">
    <property type="entry name" value="TF_MADSbox"/>
</dbReference>
<keyword evidence="6" id="KW-0175">Coiled coil</keyword>
<dbReference type="PANTHER" id="PTHR48019">
    <property type="entry name" value="SERUM RESPONSE FACTOR HOMOLOG"/>
    <property type="match status" value="1"/>
</dbReference>
<dbReference type="STRING" id="35608.A0A2U1PRF6"/>
<name>A0A2U1PRF6_ARTAN</name>
<dbReference type="Pfam" id="PF00319">
    <property type="entry name" value="SRF-TF"/>
    <property type="match status" value="1"/>
</dbReference>
<evidence type="ECO:0000259" key="7">
    <source>
        <dbReference type="PROSITE" id="PS50066"/>
    </source>
</evidence>
<accession>A0A2U1PRF6</accession>
<proteinExistence type="predicted"/>
<evidence type="ECO:0000256" key="5">
    <source>
        <dbReference type="ARBA" id="ARBA00023242"/>
    </source>
</evidence>
<dbReference type="GO" id="GO:0000977">
    <property type="term" value="F:RNA polymerase II transcription regulatory region sequence-specific DNA binding"/>
    <property type="evidence" value="ECO:0007669"/>
    <property type="project" value="InterPro"/>
</dbReference>
<dbReference type="AlphaFoldDB" id="A0A2U1PRF6"/>
<comment type="caution">
    <text evidence="8">The sequence shown here is derived from an EMBL/GenBank/DDBJ whole genome shotgun (WGS) entry which is preliminary data.</text>
</comment>
<evidence type="ECO:0000256" key="1">
    <source>
        <dbReference type="ARBA" id="ARBA00004123"/>
    </source>
</evidence>
<dbReference type="GO" id="GO:0046983">
    <property type="term" value="F:protein dimerization activity"/>
    <property type="evidence" value="ECO:0007669"/>
    <property type="project" value="InterPro"/>
</dbReference>
<evidence type="ECO:0000256" key="2">
    <source>
        <dbReference type="ARBA" id="ARBA00023015"/>
    </source>
</evidence>
<dbReference type="Proteomes" id="UP000245207">
    <property type="component" value="Unassembled WGS sequence"/>
</dbReference>
<comment type="subcellular location">
    <subcellularLocation>
        <location evidence="1">Nucleus</location>
    </subcellularLocation>
</comment>
<reference evidence="8 9" key="1">
    <citation type="journal article" date="2018" name="Mol. Plant">
        <title>The genome of Artemisia annua provides insight into the evolution of Asteraceae family and artemisinin biosynthesis.</title>
        <authorList>
            <person name="Shen Q."/>
            <person name="Zhang L."/>
            <person name="Liao Z."/>
            <person name="Wang S."/>
            <person name="Yan T."/>
            <person name="Shi P."/>
            <person name="Liu M."/>
            <person name="Fu X."/>
            <person name="Pan Q."/>
            <person name="Wang Y."/>
            <person name="Lv Z."/>
            <person name="Lu X."/>
            <person name="Zhang F."/>
            <person name="Jiang W."/>
            <person name="Ma Y."/>
            <person name="Chen M."/>
            <person name="Hao X."/>
            <person name="Li L."/>
            <person name="Tang Y."/>
            <person name="Lv G."/>
            <person name="Zhou Y."/>
            <person name="Sun X."/>
            <person name="Brodelius P.E."/>
            <person name="Rose J.K.C."/>
            <person name="Tang K."/>
        </authorList>
    </citation>
    <scope>NUCLEOTIDE SEQUENCE [LARGE SCALE GENOMIC DNA]</scope>
    <source>
        <strain evidence="9">cv. Huhao1</strain>
        <tissue evidence="8">Leaf</tissue>
    </source>
</reference>
<dbReference type="InterPro" id="IPR050142">
    <property type="entry name" value="MADS-box/MEF2_TF"/>
</dbReference>
<gene>
    <name evidence="8" type="ORF">CTI12_AA121390</name>
</gene>
<keyword evidence="3" id="KW-0238">DNA-binding</keyword>
<protein>
    <submittedName>
        <fullName evidence="8">K-box region and MADS-box transcription factor family protein</fullName>
    </submittedName>
</protein>
<keyword evidence="5" id="KW-0539">Nucleus</keyword>
<dbReference type="CDD" id="cd00265">
    <property type="entry name" value="MADS_MEF2_like"/>
    <property type="match status" value="1"/>
</dbReference>
<dbReference type="InterPro" id="IPR033896">
    <property type="entry name" value="MEF2-like_N"/>
</dbReference>
<evidence type="ECO:0000256" key="4">
    <source>
        <dbReference type="ARBA" id="ARBA00023163"/>
    </source>
</evidence>
<keyword evidence="4" id="KW-0804">Transcription</keyword>
<keyword evidence="2" id="KW-0805">Transcription regulation</keyword>
<dbReference type="Gene3D" id="3.40.1810.10">
    <property type="entry name" value="Transcription factor, MADS-box"/>
    <property type="match status" value="1"/>
</dbReference>
<dbReference type="PROSITE" id="PS50066">
    <property type="entry name" value="MADS_BOX_2"/>
    <property type="match status" value="1"/>
</dbReference>
<evidence type="ECO:0000313" key="8">
    <source>
        <dbReference type="EMBL" id="PWA88307.1"/>
    </source>
</evidence>
<sequence>MGRKKLEMKLIEDKNSRQVTFSKRRTGLMKKARHLSVLCDVDIAVLVFSASGKLYESCSGSSSNSVEHILSRYERSITEAGESSNNGAGGQLEVLTQCTKFRTCKELLQTVDRLVEENNSEGLSATNMTELELELDAALAQTRLRKVIVRCYLFNSVSQAVIVLYVMNHLSNKHAVYEYNPGVRNDSVKLKSALSAVSDATIKLIQDLGQWWHASHLSRSEDVDIGILGIYAWYRDGDTQLMMEYMSTLQEEVCLFLISLPKTLSRVDQNHGNDKTVDEEKKLTAEKEELEKQVASAKQLQNNGGGGLNDLATNQTNAPRHLVTLPLFNG</sequence>
<dbReference type="OrthoDB" id="1898716at2759"/>
<keyword evidence="9" id="KW-1185">Reference proteome</keyword>